<proteinExistence type="predicted"/>
<dbReference type="HOGENOM" id="CLU_1603434_0_0_1"/>
<evidence type="ECO:0000256" key="3">
    <source>
        <dbReference type="PROSITE-ProRule" id="PRU00176"/>
    </source>
</evidence>
<dbReference type="SUPFAM" id="SSF54928">
    <property type="entry name" value="RNA-binding domain, RBD"/>
    <property type="match status" value="1"/>
</dbReference>
<organism evidence="5 6">
    <name type="scientific">Plicaturopsis crispa FD-325 SS-3</name>
    <dbReference type="NCBI Taxonomy" id="944288"/>
    <lineage>
        <taxon>Eukaryota</taxon>
        <taxon>Fungi</taxon>
        <taxon>Dikarya</taxon>
        <taxon>Basidiomycota</taxon>
        <taxon>Agaricomycotina</taxon>
        <taxon>Agaricomycetes</taxon>
        <taxon>Agaricomycetidae</taxon>
        <taxon>Amylocorticiales</taxon>
        <taxon>Amylocorticiaceae</taxon>
        <taxon>Plicatura</taxon>
        <taxon>Plicaturopsis crispa</taxon>
    </lineage>
</organism>
<keyword evidence="1" id="KW-0677">Repeat</keyword>
<dbReference type="InterPro" id="IPR035979">
    <property type="entry name" value="RBD_domain_sf"/>
</dbReference>
<dbReference type="EMBL" id="KN832580">
    <property type="protein sequence ID" value="KII83192.1"/>
    <property type="molecule type" value="Genomic_DNA"/>
</dbReference>
<dbReference type="GO" id="GO:0003723">
    <property type="term" value="F:RNA binding"/>
    <property type="evidence" value="ECO:0007669"/>
    <property type="project" value="UniProtKB-UniRule"/>
</dbReference>
<keyword evidence="6" id="KW-1185">Reference proteome</keyword>
<protein>
    <submittedName>
        <fullName evidence="5">Unplaced genomic scaffold PLICRscaffold_27, whole genome shotgun sequence</fullName>
    </submittedName>
</protein>
<feature type="domain" description="RRM" evidence="4">
    <location>
        <begin position="57"/>
        <end position="165"/>
    </location>
</feature>
<evidence type="ECO:0000256" key="2">
    <source>
        <dbReference type="ARBA" id="ARBA00022884"/>
    </source>
</evidence>
<keyword evidence="2 3" id="KW-0694">RNA-binding</keyword>
<dbReference type="InterPro" id="IPR012677">
    <property type="entry name" value="Nucleotide-bd_a/b_plait_sf"/>
</dbReference>
<dbReference type="Gene3D" id="3.30.70.330">
    <property type="match status" value="1"/>
</dbReference>
<evidence type="ECO:0000313" key="6">
    <source>
        <dbReference type="Proteomes" id="UP000053263"/>
    </source>
</evidence>
<dbReference type="SMART" id="SM00360">
    <property type="entry name" value="RRM"/>
    <property type="match status" value="1"/>
</dbReference>
<evidence type="ECO:0000256" key="1">
    <source>
        <dbReference type="ARBA" id="ARBA00022737"/>
    </source>
</evidence>
<dbReference type="Pfam" id="PF00076">
    <property type="entry name" value="RRM_1"/>
    <property type="match status" value="2"/>
</dbReference>
<evidence type="ECO:0000259" key="4">
    <source>
        <dbReference type="PROSITE" id="PS50102"/>
    </source>
</evidence>
<dbReference type="Proteomes" id="UP000053263">
    <property type="component" value="Unassembled WGS sequence"/>
</dbReference>
<dbReference type="AlphaFoldDB" id="A0A0C9SQ09"/>
<dbReference type="PANTHER" id="PTHR24012">
    <property type="entry name" value="RNA BINDING PROTEIN"/>
    <property type="match status" value="1"/>
</dbReference>
<reference evidence="5 6" key="1">
    <citation type="submission" date="2014-06" db="EMBL/GenBank/DDBJ databases">
        <title>Evolutionary Origins and Diversification of the Mycorrhizal Mutualists.</title>
        <authorList>
            <consortium name="DOE Joint Genome Institute"/>
            <consortium name="Mycorrhizal Genomics Consortium"/>
            <person name="Kohler A."/>
            <person name="Kuo A."/>
            <person name="Nagy L.G."/>
            <person name="Floudas D."/>
            <person name="Copeland A."/>
            <person name="Barry K.W."/>
            <person name="Cichocki N."/>
            <person name="Veneault-Fourrey C."/>
            <person name="LaButti K."/>
            <person name="Lindquist E.A."/>
            <person name="Lipzen A."/>
            <person name="Lundell T."/>
            <person name="Morin E."/>
            <person name="Murat C."/>
            <person name="Riley R."/>
            <person name="Ohm R."/>
            <person name="Sun H."/>
            <person name="Tunlid A."/>
            <person name="Henrissat B."/>
            <person name="Grigoriev I.V."/>
            <person name="Hibbett D.S."/>
            <person name="Martin F."/>
        </authorList>
    </citation>
    <scope>NUCLEOTIDE SEQUENCE [LARGE SCALE GENOMIC DNA]</scope>
    <source>
        <strain evidence="5 6">FD-325 SS-3</strain>
    </source>
</reference>
<evidence type="ECO:0000313" key="5">
    <source>
        <dbReference type="EMBL" id="KII83192.1"/>
    </source>
</evidence>
<dbReference type="OrthoDB" id="19742at2759"/>
<accession>A0A0C9SQ09</accession>
<name>A0A0C9SQ09_PLICR</name>
<dbReference type="PROSITE" id="PS50102">
    <property type="entry name" value="RRM"/>
    <property type="match status" value="1"/>
</dbReference>
<dbReference type="InterPro" id="IPR000504">
    <property type="entry name" value="RRM_dom"/>
</dbReference>
<sequence length="166" mass="18477">MLFDIFVEGTGHVASVWCDDLERPGERVLEQLNSLIKNRAWRPDHVVPARPRETGQGNIFIKNLDKLIDNKALHDTFAAFGNVLSCKVVNGMLLNDKKSTSATTSRASSARSRRPSAIVQVDDEGKIKGFGFVNFEDHGDAAHAVEELHDSEHHGRKLFVARSEED</sequence>
<gene>
    <name evidence="5" type="ORF">PLICRDRAFT_180595</name>
</gene>